<sequence length="87" mass="9088">MPHKGGSKSIATLMDEQVLGNEKSGYVHGLGLGPTPSLLWGGRSSLGNIATEDSSNEVPDTSSGHERVSQTSRIPSVIEHTPPSHGK</sequence>
<organism evidence="2 3">
    <name type="scientific">Datura stramonium</name>
    <name type="common">Jimsonweed</name>
    <name type="synonym">Common thornapple</name>
    <dbReference type="NCBI Taxonomy" id="4076"/>
    <lineage>
        <taxon>Eukaryota</taxon>
        <taxon>Viridiplantae</taxon>
        <taxon>Streptophyta</taxon>
        <taxon>Embryophyta</taxon>
        <taxon>Tracheophyta</taxon>
        <taxon>Spermatophyta</taxon>
        <taxon>Magnoliopsida</taxon>
        <taxon>eudicotyledons</taxon>
        <taxon>Gunneridae</taxon>
        <taxon>Pentapetalae</taxon>
        <taxon>asterids</taxon>
        <taxon>lamiids</taxon>
        <taxon>Solanales</taxon>
        <taxon>Solanaceae</taxon>
        <taxon>Solanoideae</taxon>
        <taxon>Datureae</taxon>
        <taxon>Datura</taxon>
    </lineage>
</organism>
<feature type="region of interest" description="Disordered" evidence="1">
    <location>
        <begin position="36"/>
        <end position="87"/>
    </location>
</feature>
<accession>A0ABS8SE03</accession>
<protein>
    <submittedName>
        <fullName evidence="2">Uncharacterized protein</fullName>
    </submittedName>
</protein>
<keyword evidence="3" id="KW-1185">Reference proteome</keyword>
<evidence type="ECO:0000256" key="1">
    <source>
        <dbReference type="SAM" id="MobiDB-lite"/>
    </source>
</evidence>
<gene>
    <name evidence="2" type="ORF">HAX54_033807</name>
</gene>
<dbReference type="EMBL" id="JACEIK010000434">
    <property type="protein sequence ID" value="MCD7456992.1"/>
    <property type="molecule type" value="Genomic_DNA"/>
</dbReference>
<feature type="compositionally biased region" description="Polar residues" evidence="1">
    <location>
        <begin position="45"/>
        <end position="62"/>
    </location>
</feature>
<comment type="caution">
    <text evidence="2">The sequence shown here is derived from an EMBL/GenBank/DDBJ whole genome shotgun (WGS) entry which is preliminary data.</text>
</comment>
<evidence type="ECO:0000313" key="2">
    <source>
        <dbReference type="EMBL" id="MCD7456992.1"/>
    </source>
</evidence>
<dbReference type="Proteomes" id="UP000823775">
    <property type="component" value="Unassembled WGS sequence"/>
</dbReference>
<evidence type="ECO:0000313" key="3">
    <source>
        <dbReference type="Proteomes" id="UP000823775"/>
    </source>
</evidence>
<proteinExistence type="predicted"/>
<name>A0ABS8SE03_DATST</name>
<reference evidence="2 3" key="1">
    <citation type="journal article" date="2021" name="BMC Genomics">
        <title>Datura genome reveals duplications of psychoactive alkaloid biosynthetic genes and high mutation rate following tissue culture.</title>
        <authorList>
            <person name="Rajewski A."/>
            <person name="Carter-House D."/>
            <person name="Stajich J."/>
            <person name="Litt A."/>
        </authorList>
    </citation>
    <scope>NUCLEOTIDE SEQUENCE [LARGE SCALE GENOMIC DNA]</scope>
    <source>
        <strain evidence="2">AR-01</strain>
    </source>
</reference>